<proteinExistence type="predicted"/>
<protein>
    <recommendedName>
        <fullName evidence="1">ParB-like N-terminal domain-containing protein</fullName>
    </recommendedName>
</protein>
<gene>
    <name evidence="2" type="ORF">SAMN05216278_3891</name>
</gene>
<feature type="domain" description="ParB-like N-terminal" evidence="1">
    <location>
        <begin position="71"/>
        <end position="157"/>
    </location>
</feature>
<evidence type="ECO:0000259" key="1">
    <source>
        <dbReference type="Pfam" id="PF02195"/>
    </source>
</evidence>
<evidence type="ECO:0000313" key="3">
    <source>
        <dbReference type="Proteomes" id="UP000199289"/>
    </source>
</evidence>
<dbReference type="Proteomes" id="UP000199289">
    <property type="component" value="Unassembled WGS sequence"/>
</dbReference>
<dbReference type="RefSeq" id="WP_139172837.1">
    <property type="nucleotide sequence ID" value="NZ_FNKQ01000007.1"/>
</dbReference>
<organism evidence="2 3">
    <name type="scientific">Halopelagius longus</name>
    <dbReference type="NCBI Taxonomy" id="1236180"/>
    <lineage>
        <taxon>Archaea</taxon>
        <taxon>Methanobacteriati</taxon>
        <taxon>Methanobacteriota</taxon>
        <taxon>Stenosarchaea group</taxon>
        <taxon>Halobacteria</taxon>
        <taxon>Halobacteriales</taxon>
        <taxon>Haloferacaceae</taxon>
    </lineage>
</organism>
<dbReference type="OrthoDB" id="213951at2157"/>
<name>A0A1H1GVA2_9EURY</name>
<accession>A0A1H1GVA2</accession>
<dbReference type="EMBL" id="FNKQ01000007">
    <property type="protein sequence ID" value="SDR17145.1"/>
    <property type="molecule type" value="Genomic_DNA"/>
</dbReference>
<dbReference type="InterPro" id="IPR003115">
    <property type="entry name" value="ParB_N"/>
</dbReference>
<evidence type="ECO:0000313" key="2">
    <source>
        <dbReference type="EMBL" id="SDR17145.1"/>
    </source>
</evidence>
<sequence length="214" mass="25549">MDYQNLEGGFEQEFKGKRVRVYSEEKEITGWAYEWYDESLLIYKMTDEDDEHEVVLIQNFDVIEVVEETVTVREVSIERLSRPSYDVRVYDSSDFHKKLREVNLRGHLNNIPFVREISRDTYEVVSGSQHVEIAKDLRFSEIPVRILQIDEWEAVRRFVYEHVPLPKERNTNRGQYYSDEEINALFESLQDEWPLSKVAELYPLKPEIEACRSM</sequence>
<reference evidence="3" key="1">
    <citation type="submission" date="2016-10" db="EMBL/GenBank/DDBJ databases">
        <authorList>
            <person name="Varghese N."/>
            <person name="Submissions S."/>
        </authorList>
    </citation>
    <scope>NUCLEOTIDE SEQUENCE [LARGE SCALE GENOMIC DNA]</scope>
    <source>
        <strain evidence="3">CGMCC 1.12397</strain>
    </source>
</reference>
<dbReference type="Gene3D" id="3.90.1530.10">
    <property type="entry name" value="Conserved hypothetical protein from pyrococcus furiosus pfu- 392566-001, ParB domain"/>
    <property type="match status" value="1"/>
</dbReference>
<dbReference type="InterPro" id="IPR036086">
    <property type="entry name" value="ParB/Sulfiredoxin_sf"/>
</dbReference>
<dbReference type="Pfam" id="PF02195">
    <property type="entry name" value="ParB_N"/>
    <property type="match status" value="1"/>
</dbReference>
<dbReference type="AlphaFoldDB" id="A0A1H1GVA2"/>
<dbReference type="SUPFAM" id="SSF110849">
    <property type="entry name" value="ParB/Sulfiredoxin"/>
    <property type="match status" value="1"/>
</dbReference>